<evidence type="ECO:0000256" key="1">
    <source>
        <dbReference type="SAM" id="Phobius"/>
    </source>
</evidence>
<proteinExistence type="predicted"/>
<dbReference type="Proteomes" id="UP000201838">
    <property type="component" value="Unassembled WGS sequence"/>
</dbReference>
<keyword evidence="1" id="KW-0472">Membrane</keyword>
<feature type="transmembrane region" description="Helical" evidence="1">
    <location>
        <begin position="63"/>
        <end position="84"/>
    </location>
</feature>
<keyword evidence="1" id="KW-0812">Transmembrane</keyword>
<evidence type="ECO:0000313" key="2">
    <source>
        <dbReference type="EMBL" id="SMX23056.1"/>
    </source>
</evidence>
<gene>
    <name evidence="2" type="ORF">BOA8489_01157</name>
</gene>
<dbReference type="OrthoDB" id="7833467at2"/>
<feature type="transmembrane region" description="Helical" evidence="1">
    <location>
        <begin position="31"/>
        <end position="51"/>
    </location>
</feature>
<keyword evidence="3" id="KW-1185">Reference proteome</keyword>
<organism evidence="2 3">
    <name type="scientific">Boseongicola aestuarii</name>
    <dbReference type="NCBI Taxonomy" id="1470561"/>
    <lineage>
        <taxon>Bacteria</taxon>
        <taxon>Pseudomonadati</taxon>
        <taxon>Pseudomonadota</taxon>
        <taxon>Alphaproteobacteria</taxon>
        <taxon>Rhodobacterales</taxon>
        <taxon>Paracoccaceae</taxon>
        <taxon>Boseongicola</taxon>
    </lineage>
</organism>
<reference evidence="2 3" key="1">
    <citation type="submission" date="2017-05" db="EMBL/GenBank/DDBJ databases">
        <authorList>
            <person name="Song R."/>
            <person name="Chenine A.L."/>
            <person name="Ruprecht R.M."/>
        </authorList>
    </citation>
    <scope>NUCLEOTIDE SEQUENCE [LARGE SCALE GENOMIC DNA]</scope>
    <source>
        <strain evidence="2 3">CECT 8489</strain>
    </source>
</reference>
<dbReference type="RefSeq" id="WP_093972997.1">
    <property type="nucleotide sequence ID" value="NZ_FXXQ01000002.1"/>
</dbReference>
<keyword evidence="1" id="KW-1133">Transmembrane helix</keyword>
<evidence type="ECO:0000313" key="3">
    <source>
        <dbReference type="Proteomes" id="UP000201838"/>
    </source>
</evidence>
<dbReference type="EMBL" id="FXXQ01000002">
    <property type="protein sequence ID" value="SMX23056.1"/>
    <property type="molecule type" value="Genomic_DNA"/>
</dbReference>
<accession>A0A238IXD9</accession>
<protein>
    <submittedName>
        <fullName evidence="2">Uncharacterized protein</fullName>
    </submittedName>
</protein>
<name>A0A238IXD9_9RHOB</name>
<sequence>MSESSDRKAPVDLGIYSRVAADTSLDPADKIALVVSGIWIVLCLAFLGIVGLGGSEGLGSLRFLIVVLAVLLPVALIWIGAIAVKSARIMREESDRLQASMDAMRQIYITQAQMAATTMGPNVERKIDEIVKGQQRAESALAQFATSRPISVPAPSPERPAVAPMAPPVTPGMDQQPDLALGTPAEIYGTPVSTADFITAMNFPETADDRAGFNALRRALADRRAAVLIQASQDVLTLLSQDGIYMDDLTPDRARTEVWRRFAAGERGRTVSGLGGVRDRSSLALSAARMRQDSIFRDAAHHFLRTFDKTLASIADRLSDEELSALTETRTARAFMLLGRVAGIFD</sequence>
<dbReference type="AlphaFoldDB" id="A0A238IXD9"/>